<feature type="chain" id="PRO_5039287432" evidence="2">
    <location>
        <begin position="23"/>
        <end position="369"/>
    </location>
</feature>
<feature type="signal peptide" evidence="2">
    <location>
        <begin position="1"/>
        <end position="22"/>
    </location>
</feature>
<protein>
    <submittedName>
        <fullName evidence="4">Transglutaminase-like enzyme, putative cysteine protease</fullName>
    </submittedName>
</protein>
<dbReference type="STRING" id="604330.SAMN04489857_1449"/>
<dbReference type="EMBL" id="FMZL01000006">
    <property type="protein sequence ID" value="SDC24248.1"/>
    <property type="molecule type" value="Genomic_DNA"/>
</dbReference>
<dbReference type="SMART" id="SM00460">
    <property type="entry name" value="TGc"/>
    <property type="match status" value="1"/>
</dbReference>
<organism evidence="4 5">
    <name type="scientific">Parafannyhessea umbonata</name>
    <dbReference type="NCBI Taxonomy" id="604330"/>
    <lineage>
        <taxon>Bacteria</taxon>
        <taxon>Bacillati</taxon>
        <taxon>Actinomycetota</taxon>
        <taxon>Coriobacteriia</taxon>
        <taxon>Coriobacteriales</taxon>
        <taxon>Atopobiaceae</taxon>
        <taxon>Parafannyhessea</taxon>
    </lineage>
</organism>
<gene>
    <name evidence="4" type="ORF">SAMN04487824_10641</name>
</gene>
<feature type="compositionally biased region" description="Low complexity" evidence="1">
    <location>
        <begin position="38"/>
        <end position="52"/>
    </location>
</feature>
<proteinExistence type="predicted"/>
<dbReference type="PANTHER" id="PTHR38339:SF1">
    <property type="entry name" value="TRANSGLUTAMINASE-LIKE DOMAIN-CONTAINING PROTEIN"/>
    <property type="match status" value="1"/>
</dbReference>
<dbReference type="InterPro" id="IPR002931">
    <property type="entry name" value="Transglutaminase-like"/>
</dbReference>
<feature type="region of interest" description="Disordered" evidence="1">
    <location>
        <begin position="31"/>
        <end position="52"/>
    </location>
</feature>
<dbReference type="AlphaFoldDB" id="A0A1G6K042"/>
<dbReference type="Gene3D" id="3.10.620.30">
    <property type="match status" value="1"/>
</dbReference>
<dbReference type="SUPFAM" id="SSF54001">
    <property type="entry name" value="Cysteine proteinases"/>
    <property type="match status" value="1"/>
</dbReference>
<dbReference type="GO" id="GO:0008233">
    <property type="term" value="F:peptidase activity"/>
    <property type="evidence" value="ECO:0007669"/>
    <property type="project" value="UniProtKB-KW"/>
</dbReference>
<dbReference type="PANTHER" id="PTHR38339">
    <property type="entry name" value="TRANSGLUTAMINASE DOMAIN PROTEIN"/>
    <property type="match status" value="1"/>
</dbReference>
<dbReference type="Pfam" id="PF01841">
    <property type="entry name" value="Transglut_core"/>
    <property type="match status" value="1"/>
</dbReference>
<feature type="domain" description="Transglutaminase-like" evidence="3">
    <location>
        <begin position="220"/>
        <end position="283"/>
    </location>
</feature>
<dbReference type="Proteomes" id="UP000198528">
    <property type="component" value="Unassembled WGS sequence"/>
</dbReference>
<keyword evidence="4" id="KW-0645">Protease</keyword>
<keyword evidence="5" id="KW-1185">Reference proteome</keyword>
<evidence type="ECO:0000259" key="3">
    <source>
        <dbReference type="SMART" id="SM00460"/>
    </source>
</evidence>
<dbReference type="GO" id="GO:0006508">
    <property type="term" value="P:proteolysis"/>
    <property type="evidence" value="ECO:0007669"/>
    <property type="project" value="UniProtKB-KW"/>
</dbReference>
<sequence>MKKTKSPMRVAAIMGVSALAIAACVGCGKTADKKGDDSSSSSKATVAAKAEKVNTTSGTVTTTVDMSKYDAGKVVRVWLPVAQDYDYQKVTDVKFDAPGAKTAKINKDSFGNKMLYIEWAADADPSTRKADLSFHATREEVTRPKLKEDDGAKLPKDAKEALKGSKLVPVNDQVKDAANKIVKGKKTDLEKARAIYDWIIANMNRDESVAGCGKGDVCALLSTRGGKCTDINSVFVGLCRAVGIPAREQFGIRMNDADITKNQHCWAEFYLKGTGWVAADPADVLKAVLKNGWTKDQAETKEKAEYYWGGYDSERVQLSEGRDVTLNPAQSGPALNYFGYPYAEVDGDAVDYYDPANFTYSVAFQADNK</sequence>
<accession>A0A1G6K042</accession>
<evidence type="ECO:0000256" key="1">
    <source>
        <dbReference type="SAM" id="MobiDB-lite"/>
    </source>
</evidence>
<dbReference type="RefSeq" id="WP_090845865.1">
    <property type="nucleotide sequence ID" value="NZ_FMZL01000006.1"/>
</dbReference>
<evidence type="ECO:0000256" key="2">
    <source>
        <dbReference type="SAM" id="SignalP"/>
    </source>
</evidence>
<name>A0A1G6K042_9ACTN</name>
<evidence type="ECO:0000313" key="5">
    <source>
        <dbReference type="Proteomes" id="UP000198528"/>
    </source>
</evidence>
<evidence type="ECO:0000313" key="4">
    <source>
        <dbReference type="EMBL" id="SDC24248.1"/>
    </source>
</evidence>
<dbReference type="PROSITE" id="PS51257">
    <property type="entry name" value="PROKAR_LIPOPROTEIN"/>
    <property type="match status" value="1"/>
</dbReference>
<keyword evidence="4" id="KW-0378">Hydrolase</keyword>
<dbReference type="InterPro" id="IPR038765">
    <property type="entry name" value="Papain-like_cys_pep_sf"/>
</dbReference>
<reference evidence="5" key="1">
    <citation type="submission" date="2016-10" db="EMBL/GenBank/DDBJ databases">
        <authorList>
            <person name="Varghese N."/>
            <person name="Submissions S."/>
        </authorList>
    </citation>
    <scope>NUCLEOTIDE SEQUENCE [LARGE SCALE GENOMIC DNA]</scope>
    <source>
        <strain evidence="5">DSM 22619</strain>
    </source>
</reference>
<keyword evidence="2" id="KW-0732">Signal</keyword>